<feature type="region of interest" description="Disordered" evidence="1">
    <location>
        <begin position="1"/>
        <end position="32"/>
    </location>
</feature>
<feature type="region of interest" description="Disordered" evidence="1">
    <location>
        <begin position="74"/>
        <end position="100"/>
    </location>
</feature>
<feature type="compositionally biased region" description="Low complexity" evidence="1">
    <location>
        <begin position="74"/>
        <end position="97"/>
    </location>
</feature>
<keyword evidence="3" id="KW-1185">Reference proteome</keyword>
<name>A0A517LQ22_9PEZI</name>
<gene>
    <name evidence="2" type="ORF">FKW77_004617</name>
</gene>
<dbReference type="EMBL" id="CP042202">
    <property type="protein sequence ID" value="QDS77741.1"/>
    <property type="molecule type" value="Genomic_DNA"/>
</dbReference>
<sequence length="151" mass="16797">MCVEACARPTLQGDRGNSGRQPPYDFNGKQDPNTASFSLKTDLIPFSSNNYQFFRLHQTSLCKITIDITQTLTMSSNSNSKSTNTNTSTNTATDTNTAPRNQSLSFNQAVRDAGFRNFNDFLLSYGLRVYNHDDVLEGRAILRGMYPGSSF</sequence>
<reference evidence="2 3" key="1">
    <citation type="submission" date="2019-07" db="EMBL/GenBank/DDBJ databases">
        <title>Finished genome of Venturia effusa.</title>
        <authorList>
            <person name="Young C.A."/>
            <person name="Cox M.P."/>
            <person name="Ganley A.R.D."/>
            <person name="David W.J."/>
        </authorList>
    </citation>
    <scope>NUCLEOTIDE SEQUENCE [LARGE SCALE GENOMIC DNA]</scope>
    <source>
        <strain evidence="3">albino</strain>
    </source>
</reference>
<dbReference type="OrthoDB" id="4232400at2759"/>
<evidence type="ECO:0000313" key="2">
    <source>
        <dbReference type="EMBL" id="QDS77741.1"/>
    </source>
</evidence>
<evidence type="ECO:0000313" key="3">
    <source>
        <dbReference type="Proteomes" id="UP000316270"/>
    </source>
</evidence>
<dbReference type="Proteomes" id="UP000316270">
    <property type="component" value="Chromosome 18"/>
</dbReference>
<accession>A0A517LQ22</accession>
<proteinExistence type="predicted"/>
<protein>
    <submittedName>
        <fullName evidence="2">Uncharacterized protein</fullName>
    </submittedName>
</protein>
<organism evidence="2 3">
    <name type="scientific">Venturia effusa</name>
    <dbReference type="NCBI Taxonomy" id="50376"/>
    <lineage>
        <taxon>Eukaryota</taxon>
        <taxon>Fungi</taxon>
        <taxon>Dikarya</taxon>
        <taxon>Ascomycota</taxon>
        <taxon>Pezizomycotina</taxon>
        <taxon>Dothideomycetes</taxon>
        <taxon>Pleosporomycetidae</taxon>
        <taxon>Venturiales</taxon>
        <taxon>Venturiaceae</taxon>
        <taxon>Venturia</taxon>
    </lineage>
</organism>
<dbReference type="AlphaFoldDB" id="A0A517LQ22"/>
<evidence type="ECO:0000256" key="1">
    <source>
        <dbReference type="SAM" id="MobiDB-lite"/>
    </source>
</evidence>